<evidence type="ECO:0000256" key="2">
    <source>
        <dbReference type="ARBA" id="ARBA00022908"/>
    </source>
</evidence>
<dbReference type="GO" id="GO:0003677">
    <property type="term" value="F:DNA binding"/>
    <property type="evidence" value="ECO:0007669"/>
    <property type="project" value="UniProtKB-UniRule"/>
</dbReference>
<proteinExistence type="inferred from homology"/>
<evidence type="ECO:0000256" key="5">
    <source>
        <dbReference type="PROSITE-ProRule" id="PRU01248"/>
    </source>
</evidence>
<dbReference type="AlphaFoldDB" id="A0A3M0AGN3"/>
<organism evidence="8 9">
    <name type="scientific">Umboniibacter marinipuniceus</name>
    <dbReference type="NCBI Taxonomy" id="569599"/>
    <lineage>
        <taxon>Bacteria</taxon>
        <taxon>Pseudomonadati</taxon>
        <taxon>Pseudomonadota</taxon>
        <taxon>Gammaproteobacteria</taxon>
        <taxon>Cellvibrionales</taxon>
        <taxon>Cellvibrionaceae</taxon>
        <taxon>Umboniibacter</taxon>
    </lineage>
</organism>
<comment type="caution">
    <text evidence="8">The sequence shown here is derived from an EMBL/GenBank/DDBJ whole genome shotgun (WGS) entry which is preliminary data.</text>
</comment>
<feature type="domain" description="Core-binding (CB)" evidence="7">
    <location>
        <begin position="101"/>
        <end position="182"/>
    </location>
</feature>
<keyword evidence="3 5" id="KW-0238">DNA-binding</keyword>
<dbReference type="Gene3D" id="1.10.150.130">
    <property type="match status" value="1"/>
</dbReference>
<dbReference type="InterPro" id="IPR011010">
    <property type="entry name" value="DNA_brk_join_enz"/>
</dbReference>
<dbReference type="PROSITE" id="PS51898">
    <property type="entry name" value="TYR_RECOMBINASE"/>
    <property type="match status" value="1"/>
</dbReference>
<evidence type="ECO:0000313" key="9">
    <source>
        <dbReference type="Proteomes" id="UP000267187"/>
    </source>
</evidence>
<dbReference type="OrthoDB" id="9795573at2"/>
<dbReference type="InterPro" id="IPR053876">
    <property type="entry name" value="Phage_int_M"/>
</dbReference>
<gene>
    <name evidence="8" type="ORF">DFR27_0676</name>
</gene>
<evidence type="ECO:0000259" key="6">
    <source>
        <dbReference type="PROSITE" id="PS51898"/>
    </source>
</evidence>
<dbReference type="InterPro" id="IPR038488">
    <property type="entry name" value="Integrase_DNA-bd_sf"/>
</dbReference>
<feature type="domain" description="Tyr recombinase" evidence="6">
    <location>
        <begin position="205"/>
        <end position="381"/>
    </location>
</feature>
<dbReference type="InterPro" id="IPR050808">
    <property type="entry name" value="Phage_Integrase"/>
</dbReference>
<evidence type="ECO:0000259" key="7">
    <source>
        <dbReference type="PROSITE" id="PS51900"/>
    </source>
</evidence>
<dbReference type="CDD" id="cd00801">
    <property type="entry name" value="INT_P4_C"/>
    <property type="match status" value="1"/>
</dbReference>
<evidence type="ECO:0000313" key="8">
    <source>
        <dbReference type="EMBL" id="RMA82719.1"/>
    </source>
</evidence>
<dbReference type="PANTHER" id="PTHR30629:SF6">
    <property type="entry name" value="PROPHAGE INTEGRASE INTA-RELATED"/>
    <property type="match status" value="1"/>
</dbReference>
<dbReference type="InterPro" id="IPR025166">
    <property type="entry name" value="Integrase_DNA_bind_dom"/>
</dbReference>
<dbReference type="Pfam" id="PF00589">
    <property type="entry name" value="Phage_integrase"/>
    <property type="match status" value="1"/>
</dbReference>
<reference evidence="8 9" key="1">
    <citation type="submission" date="2018-10" db="EMBL/GenBank/DDBJ databases">
        <title>Genomic Encyclopedia of Type Strains, Phase IV (KMG-IV): sequencing the most valuable type-strain genomes for metagenomic binning, comparative biology and taxonomic classification.</title>
        <authorList>
            <person name="Goeker M."/>
        </authorList>
    </citation>
    <scope>NUCLEOTIDE SEQUENCE [LARGE SCALE GENOMIC DNA]</scope>
    <source>
        <strain evidence="8 9">DSM 25080</strain>
    </source>
</reference>
<dbReference type="EMBL" id="REFJ01000001">
    <property type="protein sequence ID" value="RMA82719.1"/>
    <property type="molecule type" value="Genomic_DNA"/>
</dbReference>
<evidence type="ECO:0000256" key="3">
    <source>
        <dbReference type="ARBA" id="ARBA00023125"/>
    </source>
</evidence>
<dbReference type="RefSeq" id="WP_121876028.1">
    <property type="nucleotide sequence ID" value="NZ_REFJ01000001.1"/>
</dbReference>
<dbReference type="InterPro" id="IPR010998">
    <property type="entry name" value="Integrase_recombinase_N"/>
</dbReference>
<dbReference type="Pfam" id="PF22022">
    <property type="entry name" value="Phage_int_M"/>
    <property type="match status" value="1"/>
</dbReference>
<comment type="similarity">
    <text evidence="1">Belongs to the 'phage' integrase family.</text>
</comment>
<dbReference type="SUPFAM" id="SSF56349">
    <property type="entry name" value="DNA breaking-rejoining enzymes"/>
    <property type="match status" value="1"/>
</dbReference>
<dbReference type="PROSITE" id="PS51900">
    <property type="entry name" value="CB"/>
    <property type="match status" value="1"/>
</dbReference>
<dbReference type="Gene3D" id="1.10.443.10">
    <property type="entry name" value="Intergrase catalytic core"/>
    <property type="match status" value="1"/>
</dbReference>
<accession>A0A3M0AGN3</accession>
<dbReference type="InterPro" id="IPR013762">
    <property type="entry name" value="Integrase-like_cat_sf"/>
</dbReference>
<evidence type="ECO:0000256" key="4">
    <source>
        <dbReference type="ARBA" id="ARBA00023172"/>
    </source>
</evidence>
<dbReference type="Proteomes" id="UP000267187">
    <property type="component" value="Unassembled WGS sequence"/>
</dbReference>
<keyword evidence="4" id="KW-0233">DNA recombination</keyword>
<dbReference type="PANTHER" id="PTHR30629">
    <property type="entry name" value="PROPHAGE INTEGRASE"/>
    <property type="match status" value="1"/>
</dbReference>
<sequence length="396" mass="45044">MKKFKLTHREVSTAKPKAKAYTLRDGGGLILRIIPSGARNWVLEYKRPDGRRSSAGLGGFPSLGLAEARQAASNFLARVAEGVDVVLESKKSRAAELEALNTFKDVSLKWMDFKQHSISADHLVDIRRRLEMHVFPALGNIQITEINAPLAINSLRKLQRDGKLETLKRVIQIINQIMRYAVNSGVIEHNRLAEISAIFPPPTKTAMRSIRPEALADFLADIDKTQCHPRVKQLLYFQLATMLRPAEAACVEWEWFDFDRKVLTLPPEVMKMKREHRVPLNCYLLDILDGVERHKASEYVFFGVKHPREHINSQTVNAVVRRAGWGDRLVSHGFRSIASTYLNEAGFNADWIEAALAHADENEVRRAYNRSDYLEQRRSMMAAWGKKVLDGVNHME</sequence>
<dbReference type="Gene3D" id="3.30.160.390">
    <property type="entry name" value="Integrase, DNA-binding domain"/>
    <property type="match status" value="1"/>
</dbReference>
<keyword evidence="9" id="KW-1185">Reference proteome</keyword>
<dbReference type="InterPro" id="IPR002104">
    <property type="entry name" value="Integrase_catalytic"/>
</dbReference>
<dbReference type="InterPro" id="IPR044068">
    <property type="entry name" value="CB"/>
</dbReference>
<protein>
    <submittedName>
        <fullName evidence="8">Integrase</fullName>
    </submittedName>
</protein>
<evidence type="ECO:0000256" key="1">
    <source>
        <dbReference type="ARBA" id="ARBA00008857"/>
    </source>
</evidence>
<keyword evidence="2" id="KW-0229">DNA integration</keyword>
<dbReference type="GO" id="GO:0015074">
    <property type="term" value="P:DNA integration"/>
    <property type="evidence" value="ECO:0007669"/>
    <property type="project" value="UniProtKB-KW"/>
</dbReference>
<dbReference type="GO" id="GO:0006310">
    <property type="term" value="P:DNA recombination"/>
    <property type="evidence" value="ECO:0007669"/>
    <property type="project" value="UniProtKB-KW"/>
</dbReference>
<dbReference type="Pfam" id="PF13356">
    <property type="entry name" value="Arm-DNA-bind_3"/>
    <property type="match status" value="1"/>
</dbReference>
<name>A0A3M0AGN3_9GAMM</name>